<reference evidence="1 2" key="1">
    <citation type="submission" date="2020-01" db="EMBL/GenBank/DDBJ databases">
        <authorList>
            <person name="Sanchez-Estrada R."/>
            <person name="Gonzalez-Y-Merchand J.A."/>
            <person name="Rivera-Gutierrez S."/>
        </authorList>
    </citation>
    <scope>NUCLEOTIDE SEQUENCE [LARGE SCALE GENOMIC DNA]</scope>
    <source>
        <strain evidence="1 2">CST 7247</strain>
    </source>
</reference>
<organism evidence="1 2">
    <name type="scientific">Mycolicibacter kumamotonensis</name>
    <dbReference type="NCBI Taxonomy" id="354243"/>
    <lineage>
        <taxon>Bacteria</taxon>
        <taxon>Bacillati</taxon>
        <taxon>Actinomycetota</taxon>
        <taxon>Actinomycetes</taxon>
        <taxon>Mycobacteriales</taxon>
        <taxon>Mycobacteriaceae</taxon>
        <taxon>Mycolicibacter</taxon>
    </lineage>
</organism>
<dbReference type="EMBL" id="JAACYR010000001">
    <property type="protein sequence ID" value="NDJ87658.1"/>
    <property type="molecule type" value="Genomic_DNA"/>
</dbReference>
<accession>A0A7K3L5F0</accession>
<protein>
    <submittedName>
        <fullName evidence="1">Uncharacterized protein</fullName>
    </submittedName>
</protein>
<evidence type="ECO:0000313" key="1">
    <source>
        <dbReference type="EMBL" id="NDJ87658.1"/>
    </source>
</evidence>
<gene>
    <name evidence="1" type="ORF">GWR20_00580</name>
</gene>
<dbReference type="AlphaFoldDB" id="A0A7K3L5F0"/>
<dbReference type="Proteomes" id="UP000466523">
    <property type="component" value="Unassembled WGS sequence"/>
</dbReference>
<sequence length="1129" mass="124123">MNWMSDADFEWRKRLKRISLVVEADFTAEEIWVAQKKYGAASQHLLNRPKRLIHDEIIQKYPALTLVILVGHAALAYHRGKYWESLWGELNLSHDIEFENTLRRSIIGLLDKFSLARFPDIEQDSTKKYVMSLAMHAGIPTHCLGDLLTVIEDHIVQGREATGAALMAWLDEPGKEYRAAALDVPVRNFLMYGAEFAIDILDRIIEFVEATSADPSLLGQELDSSNTGLPVVLLNELIQQLRRKPVRWEPRRSSVKAAVERPTIAYSVDDDEIVVNLPYPAAGPEVPWRVSFDGSVSEVRARRAWGINTQPPPTSVPLPGPVREVVLSHGPTAASLMLPVVVKSDPLLTFSASGKWVPRRDGLKEAVWAAYPADHELIDSLTGNPIPITDAGSPAGWRGWRTAYIDLDTVGAVQLRHQGQIVGTPRPVRKDARPRIDLRDPISGVLSTAGHQVFGTRPSVVLPPSILESPPSWRVRVRRHGANEWFVDESWYAATAETCVDPFGEVETPQLGLFDIVVTGPLGADARVVVFIAEGLWAEFDTAVRLPAAGGLTVCSAEIGADLLVVSPTGSIDFGGDDIETAIEVTNGDVTQQLVLRPPHVQVRSGIVGALAPWRITPDTLTPEELQQNRFAAIRVPGIDRVEFVFNTADGELAHIENQVRRKQGDVFECDTRRFADDARIHNDGRVVATWRTETGAAEVTVIAVHPQRLATGAQLQDGFLRFDDLLDVDDLAAYVWAATAPWRPAEVLTLNDGRAKLPAAFKKAGELRCQLFVDDPWVSPDPPAKPAEDAFRISQPGWYRGGSDAQAKLSRFIAGEGPLPAGIGAAPEIWAALTWLHFDRDNDHALPISAALIKLLAEEPRKALEGLGNSTIALSDKMAVLIRTELVNRSYASSATLNELHADPWFGCMVELADLLSLYHRRSEAAAERLETIGYLADRGGELLIEMLKLGKTAALQEGCFARNVFAMSSMPAEQVDEIMAALKLVPGPLLHADNRVNAAFEAFLQRDAWMQSGWSESFAAQTAFIIEPIRRASKLAHEAIEIRNGRLQGIDTVANPWMLMSLQSLTLALLARLEAHGKVGGQYLNSGLLMDWTRLARLCPNMVASDLLIAEALVTYDSHGDLIRGAR</sequence>
<name>A0A7K3L5F0_9MYCO</name>
<evidence type="ECO:0000313" key="2">
    <source>
        <dbReference type="Proteomes" id="UP000466523"/>
    </source>
</evidence>
<proteinExistence type="predicted"/>
<comment type="caution">
    <text evidence="1">The sequence shown here is derived from an EMBL/GenBank/DDBJ whole genome shotgun (WGS) entry which is preliminary data.</text>
</comment>